<dbReference type="PROSITE" id="PS50931">
    <property type="entry name" value="HTH_LYSR"/>
    <property type="match status" value="1"/>
</dbReference>
<dbReference type="InterPro" id="IPR050389">
    <property type="entry name" value="LysR-type_TF"/>
</dbReference>
<evidence type="ECO:0000259" key="10">
    <source>
        <dbReference type="PROSITE" id="PS50931"/>
    </source>
</evidence>
<feature type="region of interest" description="Disordered" evidence="9">
    <location>
        <begin position="1"/>
        <end position="21"/>
    </location>
</feature>
<reference evidence="11 12" key="1">
    <citation type="submission" date="2020-08" db="EMBL/GenBank/DDBJ databases">
        <title>Genomic Encyclopedia of Type Strains, Phase IV (KMG-IV): sequencing the most valuable type-strain genomes for metagenomic binning, comparative biology and taxonomic classification.</title>
        <authorList>
            <person name="Goeker M."/>
        </authorList>
    </citation>
    <scope>NUCLEOTIDE SEQUENCE [LARGE SCALE GENOMIC DNA]</scope>
    <source>
        <strain evidence="11 12">DSM 26385</strain>
    </source>
</reference>
<dbReference type="InterPro" id="IPR035902">
    <property type="entry name" value="Nuc_phospho_transferase"/>
</dbReference>
<dbReference type="Gene3D" id="1.20.970.10">
    <property type="entry name" value="Transferase, Pyrimidine Nucleoside Phosphorylase, Chain C"/>
    <property type="match status" value="1"/>
</dbReference>
<dbReference type="RefSeq" id="WP_183791562.1">
    <property type="nucleotide sequence ID" value="NZ_JACIDU010000006.1"/>
</dbReference>
<name>A0A7W6K118_9HYPH</name>
<evidence type="ECO:0000313" key="12">
    <source>
        <dbReference type="Proteomes" id="UP000584824"/>
    </source>
</evidence>
<dbReference type="InterPro" id="IPR000847">
    <property type="entry name" value="LysR_HTH_N"/>
</dbReference>
<gene>
    <name evidence="11" type="ORF">GGQ66_001790</name>
</gene>
<evidence type="ECO:0000256" key="4">
    <source>
        <dbReference type="ARBA" id="ARBA00022679"/>
    </source>
</evidence>
<dbReference type="GO" id="GO:0003700">
    <property type="term" value="F:DNA-binding transcription factor activity"/>
    <property type="evidence" value="ECO:0007669"/>
    <property type="project" value="InterPro"/>
</dbReference>
<feature type="domain" description="HTH lysR-type" evidence="10">
    <location>
        <begin position="25"/>
        <end position="80"/>
    </location>
</feature>
<dbReference type="GO" id="GO:0003677">
    <property type="term" value="F:DNA binding"/>
    <property type="evidence" value="ECO:0007669"/>
    <property type="project" value="UniProtKB-KW"/>
</dbReference>
<keyword evidence="12" id="KW-1185">Reference proteome</keyword>
<dbReference type="AlphaFoldDB" id="A0A7W6K118"/>
<evidence type="ECO:0000256" key="6">
    <source>
        <dbReference type="ARBA" id="ARBA00023125"/>
    </source>
</evidence>
<dbReference type="Pfam" id="PF00591">
    <property type="entry name" value="Glycos_transf_3"/>
    <property type="match status" value="1"/>
</dbReference>
<evidence type="ECO:0000256" key="1">
    <source>
        <dbReference type="ARBA" id="ARBA00009437"/>
    </source>
</evidence>
<dbReference type="InterPro" id="IPR036388">
    <property type="entry name" value="WH-like_DNA-bd_sf"/>
</dbReference>
<dbReference type="InterPro" id="IPR036390">
    <property type="entry name" value="WH_DNA-bd_sf"/>
</dbReference>
<dbReference type="InterPro" id="IPR017459">
    <property type="entry name" value="Glycosyl_Trfase_fam3_N_dom"/>
</dbReference>
<evidence type="ECO:0000256" key="3">
    <source>
        <dbReference type="ARBA" id="ARBA00022676"/>
    </source>
</evidence>
<dbReference type="EMBL" id="JACIDU010000006">
    <property type="protein sequence ID" value="MBB4103233.1"/>
    <property type="molecule type" value="Genomic_DNA"/>
</dbReference>
<dbReference type="SUPFAM" id="SSF47648">
    <property type="entry name" value="Nucleoside phosphorylase/phosphoribosyltransferase N-terminal domain"/>
    <property type="match status" value="1"/>
</dbReference>
<sequence length="496" mass="53168">MTPSSRRSEPRPTGKGSEPDRLGQLRLLVVLDALLREGSVSGAAAGLGLQSPAVSRMLSQLRDIYRDPLFNRTGKGLVPTPFAESLRPRVRAVAVEMEALMAAAETVPPRTAPAEDWEQEPLFRPMPLTVRRASLLQGEPGPMDVANKLARIGHNAQPEKRLAKYIATTAAGAGRSRPLTQQEAEDAMAIVLAGDADPIQLGALLTAIGYRGVTAAEVAGFITAARARIGTAPATGLHVDMDWPAYISPKVRTAPWFLHAARLVAGDGYRVLLHGSHGGGKEGGKFELAASLAGIPVCSNLAEARGALARHAIAYVPLGAHSPQLQALLALYPLFEMRLPTHAVVHLLNPLGARVSLLGVAQPSSRELHREVARCLGAQDIAILGNTRDLAEFTPFRPTTILRLAGGETQDIHVPSQKMPHKEQRPSAFGSREYWHALWTGAARDPVAESIVTSTAAAALLALDDRKFPTFDHALGHANTLWKNRLSRPDHENMNG</sequence>
<comment type="caution">
    <text evidence="11">The sequence shown here is derived from an EMBL/GenBank/DDBJ whole genome shotgun (WGS) entry which is preliminary data.</text>
</comment>
<dbReference type="Pfam" id="PF02885">
    <property type="entry name" value="Glycos_trans_3N"/>
    <property type="match status" value="1"/>
</dbReference>
<dbReference type="NCBIfam" id="NF006564">
    <property type="entry name" value="PRK09071.1"/>
    <property type="match status" value="1"/>
</dbReference>
<keyword evidence="6" id="KW-0238">DNA-binding</keyword>
<protein>
    <submittedName>
        <fullName evidence="11">Anthranilate phosphoribosyltransferase</fullName>
    </submittedName>
</protein>
<proteinExistence type="inferred from homology"/>
<dbReference type="SUPFAM" id="SSF52418">
    <property type="entry name" value="Nucleoside phosphorylase/phosphoribosyltransferase catalytic domain"/>
    <property type="match status" value="1"/>
</dbReference>
<evidence type="ECO:0000256" key="2">
    <source>
        <dbReference type="ARBA" id="ARBA00022458"/>
    </source>
</evidence>
<dbReference type="PANTHER" id="PTHR30118:SF15">
    <property type="entry name" value="TRANSCRIPTIONAL REGULATORY PROTEIN"/>
    <property type="match status" value="1"/>
</dbReference>
<evidence type="ECO:0000256" key="7">
    <source>
        <dbReference type="ARBA" id="ARBA00023159"/>
    </source>
</evidence>
<organism evidence="11 12">
    <name type="scientific">Allorhizobium borbori</name>
    <dbReference type="NCBI Taxonomy" id="485907"/>
    <lineage>
        <taxon>Bacteria</taxon>
        <taxon>Pseudomonadati</taxon>
        <taxon>Pseudomonadota</taxon>
        <taxon>Alphaproteobacteria</taxon>
        <taxon>Hyphomicrobiales</taxon>
        <taxon>Rhizobiaceae</taxon>
        <taxon>Rhizobium/Agrobacterium group</taxon>
        <taxon>Allorhizobium</taxon>
    </lineage>
</organism>
<keyword evidence="8" id="KW-0804">Transcription</keyword>
<dbReference type="PANTHER" id="PTHR30118">
    <property type="entry name" value="HTH-TYPE TRANSCRIPTIONAL REGULATOR LEUO-RELATED"/>
    <property type="match status" value="1"/>
</dbReference>
<keyword evidence="3 11" id="KW-0328">Glycosyltransferase</keyword>
<dbReference type="SUPFAM" id="SSF46785">
    <property type="entry name" value="Winged helix' DNA-binding domain"/>
    <property type="match status" value="1"/>
</dbReference>
<keyword evidence="2" id="KW-0536">Nodulation</keyword>
<dbReference type="Gene3D" id="1.10.10.10">
    <property type="entry name" value="Winged helix-like DNA-binding domain superfamily/Winged helix DNA-binding domain"/>
    <property type="match status" value="1"/>
</dbReference>
<evidence type="ECO:0000313" key="11">
    <source>
        <dbReference type="EMBL" id="MBB4103233.1"/>
    </source>
</evidence>
<dbReference type="Proteomes" id="UP000584824">
    <property type="component" value="Unassembled WGS sequence"/>
</dbReference>
<keyword evidence="5" id="KW-0805">Transcription regulation</keyword>
<keyword evidence="4 11" id="KW-0808">Transferase</keyword>
<comment type="similarity">
    <text evidence="1">Belongs to the LysR transcriptional regulatory family.</text>
</comment>
<evidence type="ECO:0000256" key="5">
    <source>
        <dbReference type="ARBA" id="ARBA00023015"/>
    </source>
</evidence>
<evidence type="ECO:0000256" key="9">
    <source>
        <dbReference type="SAM" id="MobiDB-lite"/>
    </source>
</evidence>
<accession>A0A7W6K118</accession>
<dbReference type="InterPro" id="IPR000312">
    <property type="entry name" value="Glycosyl_Trfase_fam3"/>
</dbReference>
<keyword evidence="7" id="KW-0010">Activator</keyword>
<dbReference type="InterPro" id="IPR036320">
    <property type="entry name" value="Glycosyl_Trfase_fam3_N_dom_sf"/>
</dbReference>
<dbReference type="Gene3D" id="3.40.1030.10">
    <property type="entry name" value="Nucleoside phosphorylase/phosphoribosyltransferase catalytic domain"/>
    <property type="match status" value="1"/>
</dbReference>
<evidence type="ECO:0000256" key="8">
    <source>
        <dbReference type="ARBA" id="ARBA00023163"/>
    </source>
</evidence>
<dbReference type="GO" id="GO:0016763">
    <property type="term" value="F:pentosyltransferase activity"/>
    <property type="evidence" value="ECO:0007669"/>
    <property type="project" value="UniProtKB-ARBA"/>
</dbReference>
<dbReference type="Pfam" id="PF00126">
    <property type="entry name" value="HTH_1"/>
    <property type="match status" value="1"/>
</dbReference>